<dbReference type="InterPro" id="IPR036291">
    <property type="entry name" value="NAD(P)-bd_dom_sf"/>
</dbReference>
<feature type="domain" description="Enoyl reductase (ER)" evidence="5">
    <location>
        <begin position="7"/>
        <end position="336"/>
    </location>
</feature>
<dbReference type="KEGG" id="mee:DA075_30595"/>
<dbReference type="OrthoDB" id="9809185at2"/>
<dbReference type="Proteomes" id="UP000244755">
    <property type="component" value="Chromosome 2"/>
</dbReference>
<name>A0A2R4WUR0_9HYPH</name>
<accession>A0A2R4WUR0</accession>
<dbReference type="SUPFAM" id="SSF51735">
    <property type="entry name" value="NAD(P)-binding Rossmann-fold domains"/>
    <property type="match status" value="1"/>
</dbReference>
<evidence type="ECO:0000259" key="5">
    <source>
        <dbReference type="SMART" id="SM00829"/>
    </source>
</evidence>
<dbReference type="GO" id="GO:0008270">
    <property type="term" value="F:zinc ion binding"/>
    <property type="evidence" value="ECO:0007669"/>
    <property type="project" value="InterPro"/>
</dbReference>
<evidence type="ECO:0000256" key="3">
    <source>
        <dbReference type="ARBA" id="ARBA00023002"/>
    </source>
</evidence>
<evidence type="ECO:0000313" key="7">
    <source>
        <dbReference type="Proteomes" id="UP000244755"/>
    </source>
</evidence>
<evidence type="ECO:0000256" key="1">
    <source>
        <dbReference type="ARBA" id="ARBA00022723"/>
    </source>
</evidence>
<dbReference type="InterPro" id="IPR013154">
    <property type="entry name" value="ADH-like_N"/>
</dbReference>
<keyword evidence="3" id="KW-0560">Oxidoreductase</keyword>
<dbReference type="InterPro" id="IPR002328">
    <property type="entry name" value="ADH_Zn_CS"/>
</dbReference>
<dbReference type="Pfam" id="PF00107">
    <property type="entry name" value="ADH_zinc_N"/>
    <property type="match status" value="1"/>
</dbReference>
<dbReference type="AlphaFoldDB" id="A0A2R4WUR0"/>
<evidence type="ECO:0000256" key="2">
    <source>
        <dbReference type="ARBA" id="ARBA00022833"/>
    </source>
</evidence>
<dbReference type="RefSeq" id="WP_099956949.1">
    <property type="nucleotide sequence ID" value="NZ_CP028844.1"/>
</dbReference>
<protein>
    <submittedName>
        <fullName evidence="6">Zn-dependent oxidoreductase</fullName>
    </submittedName>
</protein>
<comment type="similarity">
    <text evidence="4">Belongs to the zinc-containing alcohol dehydrogenase family.</text>
</comment>
<dbReference type="InterPro" id="IPR050129">
    <property type="entry name" value="Zn_alcohol_dh"/>
</dbReference>
<dbReference type="EMBL" id="CP028844">
    <property type="protein sequence ID" value="AWB25280.1"/>
    <property type="molecule type" value="Genomic_DNA"/>
</dbReference>
<dbReference type="CDD" id="cd08261">
    <property type="entry name" value="Zn_ADH7"/>
    <property type="match status" value="1"/>
</dbReference>
<gene>
    <name evidence="6" type="ORF">DA075_30595</name>
</gene>
<evidence type="ECO:0000256" key="4">
    <source>
        <dbReference type="RuleBase" id="RU361277"/>
    </source>
</evidence>
<dbReference type="SMART" id="SM00829">
    <property type="entry name" value="PKS_ER"/>
    <property type="match status" value="1"/>
</dbReference>
<keyword evidence="7" id="KW-1185">Reference proteome</keyword>
<sequence length="340" mass="35529">MVAISVQAPHALTVSDRSEPGAPAAGEVLLRVERAGICGSDLHILHGSNPFARYPRVIGHEFAGRIEALGAGVAGLKVGQRVVVDPVVACSNCYPCRIGRPNVCANLQVFGVHRDGGFRDSLTVPAINCLAVPDDLAPEIAALAEPLSVAANVLSRTGISADDTVLVYGAGTVGITVLQVAKLHGARCILADLDPARLAVAEAFGADAVIQAGAESVPERVAAENDGLGPTLIVDGAGVPALLDEACRIVSPAGRIGLLGFSPAPSPVSQQEIVRKELTLVGSRLNRRLMPQVITWLAEGRLTPAAMITQTFPAREARAAFDLVERHPERTLKVQLDFTQ</sequence>
<evidence type="ECO:0000313" key="6">
    <source>
        <dbReference type="EMBL" id="AWB25280.1"/>
    </source>
</evidence>
<dbReference type="PANTHER" id="PTHR43401:SF2">
    <property type="entry name" value="L-THREONINE 3-DEHYDROGENASE"/>
    <property type="match status" value="1"/>
</dbReference>
<comment type="cofactor">
    <cofactor evidence="4">
        <name>Zn(2+)</name>
        <dbReference type="ChEBI" id="CHEBI:29105"/>
    </cofactor>
</comment>
<dbReference type="NCBIfam" id="NF007489">
    <property type="entry name" value="PRK10083.1"/>
    <property type="match status" value="1"/>
</dbReference>
<reference evidence="6 7" key="1">
    <citation type="submission" date="2018-04" db="EMBL/GenBank/DDBJ databases">
        <title>Methylobacterium sp. PR1016A genome.</title>
        <authorList>
            <person name="Park W."/>
        </authorList>
    </citation>
    <scope>NUCLEOTIDE SEQUENCE [LARGE SCALE GENOMIC DNA]</scope>
    <source>
        <strain evidence="6 7">PR1016A</strain>
    </source>
</reference>
<dbReference type="SUPFAM" id="SSF50129">
    <property type="entry name" value="GroES-like"/>
    <property type="match status" value="1"/>
</dbReference>
<dbReference type="GO" id="GO:0016616">
    <property type="term" value="F:oxidoreductase activity, acting on the CH-OH group of donors, NAD or NADP as acceptor"/>
    <property type="evidence" value="ECO:0007669"/>
    <property type="project" value="UniProtKB-ARBA"/>
</dbReference>
<dbReference type="PROSITE" id="PS00059">
    <property type="entry name" value="ADH_ZINC"/>
    <property type="match status" value="1"/>
</dbReference>
<dbReference type="Pfam" id="PF08240">
    <property type="entry name" value="ADH_N"/>
    <property type="match status" value="1"/>
</dbReference>
<dbReference type="Gene3D" id="3.40.50.720">
    <property type="entry name" value="NAD(P)-binding Rossmann-like Domain"/>
    <property type="match status" value="1"/>
</dbReference>
<keyword evidence="1 4" id="KW-0479">Metal-binding</keyword>
<dbReference type="InterPro" id="IPR020843">
    <property type="entry name" value="ER"/>
</dbReference>
<proteinExistence type="inferred from homology"/>
<dbReference type="PANTHER" id="PTHR43401">
    <property type="entry name" value="L-THREONINE 3-DEHYDROGENASE"/>
    <property type="match status" value="1"/>
</dbReference>
<dbReference type="InterPro" id="IPR013149">
    <property type="entry name" value="ADH-like_C"/>
</dbReference>
<keyword evidence="2 4" id="KW-0862">Zinc</keyword>
<organism evidence="6 7">
    <name type="scientific">Methylobacterium currus</name>
    <dbReference type="NCBI Taxonomy" id="2051553"/>
    <lineage>
        <taxon>Bacteria</taxon>
        <taxon>Pseudomonadati</taxon>
        <taxon>Pseudomonadota</taxon>
        <taxon>Alphaproteobacteria</taxon>
        <taxon>Hyphomicrobiales</taxon>
        <taxon>Methylobacteriaceae</taxon>
        <taxon>Methylobacterium</taxon>
    </lineage>
</organism>
<dbReference type="InterPro" id="IPR011032">
    <property type="entry name" value="GroES-like_sf"/>
</dbReference>
<dbReference type="Gene3D" id="3.90.180.10">
    <property type="entry name" value="Medium-chain alcohol dehydrogenases, catalytic domain"/>
    <property type="match status" value="1"/>
</dbReference>